<evidence type="ECO:0000313" key="1">
    <source>
        <dbReference type="EMBL" id="EUJ48684.1"/>
    </source>
</evidence>
<dbReference type="EMBL" id="AODM01000058">
    <property type="protein sequence ID" value="EUJ48684.1"/>
    <property type="molecule type" value="Genomic_DNA"/>
</dbReference>
<gene>
    <name evidence="1" type="ORF">MCOL2_17102</name>
</gene>
<proteinExistence type="predicted"/>
<comment type="caution">
    <text evidence="1">The sequence shown here is derived from an EMBL/GenBank/DDBJ whole genome shotgun (WGS) entry which is preliminary data.</text>
</comment>
<organism evidence="1 2">
    <name type="scientific">Listeria fleischmannii FSL S10-1203</name>
    <dbReference type="NCBI Taxonomy" id="1265822"/>
    <lineage>
        <taxon>Bacteria</taxon>
        <taxon>Bacillati</taxon>
        <taxon>Bacillota</taxon>
        <taxon>Bacilli</taxon>
        <taxon>Bacillales</taxon>
        <taxon>Listeriaceae</taxon>
        <taxon>Listeria</taxon>
    </lineage>
</organism>
<evidence type="ECO:0000313" key="2">
    <source>
        <dbReference type="Proteomes" id="UP000019241"/>
    </source>
</evidence>
<protein>
    <submittedName>
        <fullName evidence="1">Uncharacterized protein</fullName>
    </submittedName>
</protein>
<sequence>MIGVLYVHIEMQNLAGLNEACEKHEKANIDRVIEALSDVWSEIEEGESFEFVFDFQSPHFLEELHFTLIEKNKRYVNWRFDRYFF</sequence>
<dbReference type="PATRIC" id="fig|1265822.4.peg.3478"/>
<dbReference type="AlphaFoldDB" id="W7D897"/>
<name>W7D897_9LIST</name>
<dbReference type="Proteomes" id="UP000019241">
    <property type="component" value="Unassembled WGS sequence"/>
</dbReference>
<accession>W7D897</accession>
<reference evidence="1 2" key="1">
    <citation type="submission" date="2012-12" db="EMBL/GenBank/DDBJ databases">
        <title>Novel taxa of Listeriaceae from agricultural environments in the United States.</title>
        <authorList>
            <person name="den Bakker H.C."/>
            <person name="Allred A."/>
            <person name="Warchocki S."/>
            <person name="Wright E.M."/>
            <person name="Burrell A."/>
            <person name="Nightingale K.K."/>
            <person name="Kephart D."/>
            <person name="Wiedmann M."/>
        </authorList>
    </citation>
    <scope>NUCLEOTIDE SEQUENCE [LARGE SCALE GENOMIC DNA]</scope>
    <source>
        <strain evidence="1 2">FSL S10-1203</strain>
    </source>
</reference>